<dbReference type="AlphaFoldDB" id="L8GFQ1"/>
<sequence>MSDLPPPLPTPSTDDASSITSAPVQPTLPGQTIWGMTIDVSGLQNRIFQLERELQFEKREKESMRAKYVLDLEEREKKHRKKIKEMEGEVEMLKKQLADSNRAISELRSEMHKEIAINKRQRARLLCGSVAYVYIESAVEFVFRNRSRPQIRRLKRELSTIEDIQEELKEDVETAQWTEFATKFYADDYDNVLQKLAKDRVNIAHPTTEDDDSDGVPPERMQEIIHEVYNQKANRSLRVTAVRLVDSLDSLRRALGKSDLLG</sequence>
<feature type="compositionally biased region" description="Polar residues" evidence="2">
    <location>
        <begin position="16"/>
        <end position="26"/>
    </location>
</feature>
<dbReference type="KEGG" id="acan:ACA1_275040"/>
<keyword evidence="4" id="KW-1185">Reference proteome</keyword>
<evidence type="ECO:0000313" key="4">
    <source>
        <dbReference type="Proteomes" id="UP000011083"/>
    </source>
</evidence>
<organism evidence="3 4">
    <name type="scientific">Acanthamoeba castellanii (strain ATCC 30010 / Neff)</name>
    <dbReference type="NCBI Taxonomy" id="1257118"/>
    <lineage>
        <taxon>Eukaryota</taxon>
        <taxon>Amoebozoa</taxon>
        <taxon>Discosea</taxon>
        <taxon>Longamoebia</taxon>
        <taxon>Centramoebida</taxon>
        <taxon>Acanthamoebidae</taxon>
        <taxon>Acanthamoeba</taxon>
    </lineage>
</organism>
<dbReference type="RefSeq" id="XP_004333928.1">
    <property type="nucleotide sequence ID" value="XM_004333880.1"/>
</dbReference>
<dbReference type="VEuPathDB" id="AmoebaDB:ACA1_275040"/>
<protein>
    <submittedName>
        <fullName evidence="3">Uncharacterized protein</fullName>
    </submittedName>
</protein>
<keyword evidence="1" id="KW-0175">Coiled coil</keyword>
<gene>
    <name evidence="3" type="ORF">ACA1_275040</name>
</gene>
<reference evidence="3 4" key="1">
    <citation type="journal article" date="2013" name="Genome Biol.">
        <title>Genome of Acanthamoeba castellanii highlights extensive lateral gene transfer and early evolution of tyrosine kinase signaling.</title>
        <authorList>
            <person name="Clarke M."/>
            <person name="Lohan A.J."/>
            <person name="Liu B."/>
            <person name="Lagkouvardos I."/>
            <person name="Roy S."/>
            <person name="Zafar N."/>
            <person name="Bertelli C."/>
            <person name="Schilde C."/>
            <person name="Kianianmomeni A."/>
            <person name="Burglin T.R."/>
            <person name="Frech C."/>
            <person name="Turcotte B."/>
            <person name="Kopec K.O."/>
            <person name="Synnott J.M."/>
            <person name="Choo C."/>
            <person name="Paponov I."/>
            <person name="Finkler A."/>
            <person name="Soon Heng Tan C."/>
            <person name="Hutchins A.P."/>
            <person name="Weinmeier T."/>
            <person name="Rattei T."/>
            <person name="Chu J.S."/>
            <person name="Gimenez G."/>
            <person name="Irimia M."/>
            <person name="Rigden D.J."/>
            <person name="Fitzpatrick D.A."/>
            <person name="Lorenzo-Morales J."/>
            <person name="Bateman A."/>
            <person name="Chiu C.H."/>
            <person name="Tang P."/>
            <person name="Hegemann P."/>
            <person name="Fromm H."/>
            <person name="Raoult D."/>
            <person name="Greub G."/>
            <person name="Miranda-Saavedra D."/>
            <person name="Chen N."/>
            <person name="Nash P."/>
            <person name="Ginger M.L."/>
            <person name="Horn M."/>
            <person name="Schaap P."/>
            <person name="Caler L."/>
            <person name="Loftus B."/>
        </authorList>
    </citation>
    <scope>NUCLEOTIDE SEQUENCE [LARGE SCALE GENOMIC DNA]</scope>
    <source>
        <strain evidence="3 4">Neff</strain>
    </source>
</reference>
<dbReference type="Proteomes" id="UP000011083">
    <property type="component" value="Unassembled WGS sequence"/>
</dbReference>
<feature type="coiled-coil region" evidence="1">
    <location>
        <begin position="40"/>
        <end position="110"/>
    </location>
</feature>
<evidence type="ECO:0000313" key="3">
    <source>
        <dbReference type="EMBL" id="ELR11915.1"/>
    </source>
</evidence>
<evidence type="ECO:0000256" key="2">
    <source>
        <dbReference type="SAM" id="MobiDB-lite"/>
    </source>
</evidence>
<feature type="region of interest" description="Disordered" evidence="2">
    <location>
        <begin position="1"/>
        <end position="26"/>
    </location>
</feature>
<accession>L8GFQ1</accession>
<dbReference type="GeneID" id="14912333"/>
<proteinExistence type="predicted"/>
<name>L8GFQ1_ACACF</name>
<dbReference type="EMBL" id="KB008146">
    <property type="protein sequence ID" value="ELR11915.1"/>
    <property type="molecule type" value="Genomic_DNA"/>
</dbReference>
<feature type="compositionally biased region" description="Pro residues" evidence="2">
    <location>
        <begin position="1"/>
        <end position="10"/>
    </location>
</feature>
<evidence type="ECO:0000256" key="1">
    <source>
        <dbReference type="SAM" id="Coils"/>
    </source>
</evidence>